<proteinExistence type="predicted"/>
<organism evidence="2 3">
    <name type="scientific">Stylonychia lemnae</name>
    <name type="common">Ciliate</name>
    <dbReference type="NCBI Taxonomy" id="5949"/>
    <lineage>
        <taxon>Eukaryota</taxon>
        <taxon>Sar</taxon>
        <taxon>Alveolata</taxon>
        <taxon>Ciliophora</taxon>
        <taxon>Intramacronucleata</taxon>
        <taxon>Spirotrichea</taxon>
        <taxon>Stichotrichia</taxon>
        <taxon>Sporadotrichida</taxon>
        <taxon>Oxytrichidae</taxon>
        <taxon>Stylonychinae</taxon>
        <taxon>Stylonychia</taxon>
    </lineage>
</organism>
<name>A0A078AAJ4_STYLE</name>
<feature type="compositionally biased region" description="Polar residues" evidence="1">
    <location>
        <begin position="269"/>
        <end position="279"/>
    </location>
</feature>
<gene>
    <name evidence="2" type="primary">Contig14536.g15490</name>
    <name evidence="2" type="ORF">STYLEM_6784</name>
</gene>
<keyword evidence="3" id="KW-1185">Reference proteome</keyword>
<dbReference type="OrthoDB" id="10639872at2759"/>
<dbReference type="InParanoid" id="A0A078AAJ4"/>
<dbReference type="InterPro" id="IPR010736">
    <property type="entry name" value="SHIPPO-rpt"/>
</dbReference>
<protein>
    <submittedName>
        <fullName evidence="2">Uncharacterized protein</fullName>
    </submittedName>
</protein>
<sequence length="417" mass="47249">MSRQKQIELMMKEFIHKYSESKSTKQSGVTLPMINKANIQATGEGKLLNGFKSTNQSRIKLDNSLLPTSPDKNFLNQSQGEDAEFRNTKSVLASSIDHSDNIREQSFPIDLKFKNLAKKSPRRINGDQNSKRSQKASFQLLDKNFKKQRAAMGTLVNQSDKITEDQSEQVSSMIHFNETFNPNTKGNLNSISQEEFNSNPVVTTQNGELSDKIETGELLSIDNSAKKRKEFYKMISSDYVPGPGTYNVSSSFIQTDRGKLSHKRHFSQKESNLNSSTSREQAYGADQVISVYSGKVSVGDGKFGLSFENVKKQYFKEYDVELYGRHSPGPGAYSPSTRIFPDNKFDQKTMSKEKRVCPIVPKQQQQIQASPFSYNQQISSFNAHKNFNHYFGNRAERKVDARLFGQQHAYVVKKGLF</sequence>
<dbReference type="EMBL" id="CCKQ01006502">
    <property type="protein sequence ID" value="CDW77818.1"/>
    <property type="molecule type" value="Genomic_DNA"/>
</dbReference>
<evidence type="ECO:0000313" key="3">
    <source>
        <dbReference type="Proteomes" id="UP000039865"/>
    </source>
</evidence>
<dbReference type="Proteomes" id="UP000039865">
    <property type="component" value="Unassembled WGS sequence"/>
</dbReference>
<accession>A0A078AAJ4</accession>
<evidence type="ECO:0000313" key="2">
    <source>
        <dbReference type="EMBL" id="CDW77818.1"/>
    </source>
</evidence>
<dbReference type="AlphaFoldDB" id="A0A078AAJ4"/>
<evidence type="ECO:0000256" key="1">
    <source>
        <dbReference type="SAM" id="MobiDB-lite"/>
    </source>
</evidence>
<feature type="region of interest" description="Disordered" evidence="1">
    <location>
        <begin position="259"/>
        <end position="279"/>
    </location>
</feature>
<dbReference type="Pfam" id="PF07004">
    <property type="entry name" value="SHIPPO-rpt"/>
    <property type="match status" value="2"/>
</dbReference>
<reference evidence="2 3" key="1">
    <citation type="submission" date="2014-06" db="EMBL/GenBank/DDBJ databases">
        <authorList>
            <person name="Swart Estienne"/>
        </authorList>
    </citation>
    <scope>NUCLEOTIDE SEQUENCE [LARGE SCALE GENOMIC DNA]</scope>
    <source>
        <strain evidence="2 3">130c</strain>
    </source>
</reference>